<dbReference type="InterPro" id="IPR003105">
    <property type="entry name" value="SRA_YDG"/>
</dbReference>
<evidence type="ECO:0000259" key="5">
    <source>
        <dbReference type="PROSITE" id="PS51015"/>
    </source>
</evidence>
<comment type="subcellular location">
    <subcellularLocation>
        <location evidence="1">Chromosome</location>
        <location evidence="1">Centromere</location>
    </subcellularLocation>
    <subcellularLocation>
        <location evidence="3">Nucleus</location>
    </subcellularLocation>
</comment>
<evidence type="ECO:0000313" key="6">
    <source>
        <dbReference type="EMBL" id="CAL0311638.1"/>
    </source>
</evidence>
<feature type="region of interest" description="Disordered" evidence="4">
    <location>
        <begin position="1"/>
        <end position="23"/>
    </location>
</feature>
<sequence>MVASANFGHSEQRPGNRSMENRDCSSLSRSMYERCKASAIRDFPEECGPFASGVHPLVKAYIADIGSAKGTIVEDNYGGHSGDYTVKTSKCEDDFPLKGSPFPTEYLYQTTDCSLKNKNSMVSSHHVDGLPLKNDNLAEVTSVGMEALEDTWLTGIVNSVTCESSMPKSSSPVGEVALSGGSKSLCNVNVSGSSACIEKAITRRYVPQRKLAAVRDFPSFCGRNAPSLSKNERLKKFSLNNKRVGQHNSAVNGNPLRGKVTTVMKEVENHTQDEYACKRKLVNIVEADPERNARKKVKKIDVFEPSGMNLTQENSRERLLRLPQESNHRPVEIGARKKVGFFECLDRSKSAIKRKDAPNLYRHKPLKKKIKSATSDEMGQLVGWDKDSLEPNENIKGFRVVPKSHGFNSVNVGDSNEMRNKVRETLSMFKALCRKLLQEVESKSNERTNSRRRVDFEAAKILKGRGKYVNSGKQIFGSVPGVEVGDKFQYRVELNMIGLHRPSQGGIDYTKQNGKVLATSIVASGGYADEVDNSDVLIYTGQGGNVMSPDKEPEDQKLERGNLALKNSSEVKNPVRVIHGYESMDGKSKALVYDGQYLVESYWQEMGSHGKLVYKFQMRRIPGQPELVFKKPKKSKMWF</sequence>
<dbReference type="InterPro" id="IPR036987">
    <property type="entry name" value="SRA-YDG_sf"/>
</dbReference>
<dbReference type="Pfam" id="PF02182">
    <property type="entry name" value="SAD_SRA"/>
    <property type="match status" value="1"/>
</dbReference>
<dbReference type="PANTHER" id="PTHR45660">
    <property type="entry name" value="HISTONE-LYSINE N-METHYLTRANSFERASE SETMAR"/>
    <property type="match status" value="1"/>
</dbReference>
<dbReference type="GO" id="GO:0000775">
    <property type="term" value="C:chromosome, centromeric region"/>
    <property type="evidence" value="ECO:0007669"/>
    <property type="project" value="UniProtKB-SubCell"/>
</dbReference>
<gene>
    <name evidence="6" type="ORF">LLUT_LOCUS12698</name>
</gene>
<evidence type="ECO:0000256" key="1">
    <source>
        <dbReference type="ARBA" id="ARBA00004584"/>
    </source>
</evidence>
<dbReference type="EMBL" id="CAXHTB010000009">
    <property type="protein sequence ID" value="CAL0311638.1"/>
    <property type="molecule type" value="Genomic_DNA"/>
</dbReference>
<dbReference type="InterPro" id="IPR051357">
    <property type="entry name" value="H3K9_HMTase_SUVAR3-9"/>
</dbReference>
<dbReference type="GO" id="GO:0005634">
    <property type="term" value="C:nucleus"/>
    <property type="evidence" value="ECO:0007669"/>
    <property type="project" value="UniProtKB-SubCell"/>
</dbReference>
<evidence type="ECO:0000256" key="4">
    <source>
        <dbReference type="SAM" id="MobiDB-lite"/>
    </source>
</evidence>
<dbReference type="PROSITE" id="PS51015">
    <property type="entry name" value="YDG"/>
    <property type="match status" value="1"/>
</dbReference>
<dbReference type="SMART" id="SM00466">
    <property type="entry name" value="SRA"/>
    <property type="match status" value="1"/>
</dbReference>
<name>A0AAV1WQQ9_LUPLU</name>
<evidence type="ECO:0000256" key="2">
    <source>
        <dbReference type="ARBA" id="ARBA00023242"/>
    </source>
</evidence>
<protein>
    <recommendedName>
        <fullName evidence="5">YDG domain-containing protein</fullName>
    </recommendedName>
</protein>
<keyword evidence="7" id="KW-1185">Reference proteome</keyword>
<organism evidence="6 7">
    <name type="scientific">Lupinus luteus</name>
    <name type="common">European yellow lupine</name>
    <dbReference type="NCBI Taxonomy" id="3873"/>
    <lineage>
        <taxon>Eukaryota</taxon>
        <taxon>Viridiplantae</taxon>
        <taxon>Streptophyta</taxon>
        <taxon>Embryophyta</taxon>
        <taxon>Tracheophyta</taxon>
        <taxon>Spermatophyta</taxon>
        <taxon>Magnoliopsida</taxon>
        <taxon>eudicotyledons</taxon>
        <taxon>Gunneridae</taxon>
        <taxon>Pentapetalae</taxon>
        <taxon>rosids</taxon>
        <taxon>fabids</taxon>
        <taxon>Fabales</taxon>
        <taxon>Fabaceae</taxon>
        <taxon>Papilionoideae</taxon>
        <taxon>50 kb inversion clade</taxon>
        <taxon>genistoids sensu lato</taxon>
        <taxon>core genistoids</taxon>
        <taxon>Genisteae</taxon>
        <taxon>Lupinus</taxon>
    </lineage>
</organism>
<evidence type="ECO:0000313" key="7">
    <source>
        <dbReference type="Proteomes" id="UP001497480"/>
    </source>
</evidence>
<comment type="caution">
    <text evidence="6">The sequence shown here is derived from an EMBL/GenBank/DDBJ whole genome shotgun (WGS) entry which is preliminary data.</text>
</comment>
<accession>A0AAV1WQQ9</accession>
<dbReference type="Proteomes" id="UP001497480">
    <property type="component" value="Unassembled WGS sequence"/>
</dbReference>
<feature type="domain" description="YDG" evidence="5">
    <location>
        <begin position="477"/>
        <end position="620"/>
    </location>
</feature>
<reference evidence="6 7" key="1">
    <citation type="submission" date="2024-03" db="EMBL/GenBank/DDBJ databases">
        <authorList>
            <person name="Martinez-Hernandez J."/>
        </authorList>
    </citation>
    <scope>NUCLEOTIDE SEQUENCE [LARGE SCALE GENOMIC DNA]</scope>
</reference>
<dbReference type="InterPro" id="IPR015947">
    <property type="entry name" value="PUA-like_sf"/>
</dbReference>
<dbReference type="PANTHER" id="PTHR45660:SF46">
    <property type="entry name" value="HISTONE-LYSINE N-METHYLTRANSFERASE, H3 LYSINE-9 SPECIFIC SUVH6"/>
    <property type="match status" value="1"/>
</dbReference>
<dbReference type="GO" id="GO:0003690">
    <property type="term" value="F:double-stranded DNA binding"/>
    <property type="evidence" value="ECO:0007669"/>
    <property type="project" value="TreeGrafter"/>
</dbReference>
<keyword evidence="2 3" id="KW-0539">Nucleus</keyword>
<evidence type="ECO:0000256" key="3">
    <source>
        <dbReference type="PROSITE-ProRule" id="PRU00358"/>
    </source>
</evidence>
<proteinExistence type="predicted"/>
<dbReference type="GO" id="GO:0042054">
    <property type="term" value="F:histone methyltransferase activity"/>
    <property type="evidence" value="ECO:0007669"/>
    <property type="project" value="TreeGrafter"/>
</dbReference>
<dbReference type="AlphaFoldDB" id="A0AAV1WQQ9"/>
<feature type="compositionally biased region" description="Basic and acidic residues" evidence="4">
    <location>
        <begin position="10"/>
        <end position="23"/>
    </location>
</feature>
<dbReference type="Gene3D" id="2.30.280.10">
    <property type="entry name" value="SRA-YDG"/>
    <property type="match status" value="1"/>
</dbReference>
<dbReference type="SUPFAM" id="SSF88697">
    <property type="entry name" value="PUA domain-like"/>
    <property type="match status" value="1"/>
</dbReference>